<keyword evidence="3" id="KW-0274">FAD</keyword>
<feature type="signal peptide" evidence="4">
    <location>
        <begin position="1"/>
        <end position="21"/>
    </location>
</feature>
<dbReference type="InterPro" id="IPR012132">
    <property type="entry name" value="GMC_OxRdtase"/>
</dbReference>
<protein>
    <recommendedName>
        <fullName evidence="5">Glucose-methanol-choline oxidoreductase N-terminal domain-containing protein</fullName>
    </recommendedName>
</protein>
<keyword evidence="4" id="KW-0732">Signal</keyword>
<dbReference type="EMBL" id="JAUIRO010000009">
    <property type="protein sequence ID" value="KAK0701758.1"/>
    <property type="molecule type" value="Genomic_DNA"/>
</dbReference>
<evidence type="ECO:0000256" key="3">
    <source>
        <dbReference type="PIRSR" id="PIRSR000137-2"/>
    </source>
</evidence>
<dbReference type="InterPro" id="IPR000172">
    <property type="entry name" value="GMC_OxRdtase_N"/>
</dbReference>
<organism evidence="6 7">
    <name type="scientific">Lasiosphaeria miniovina</name>
    <dbReference type="NCBI Taxonomy" id="1954250"/>
    <lineage>
        <taxon>Eukaryota</taxon>
        <taxon>Fungi</taxon>
        <taxon>Dikarya</taxon>
        <taxon>Ascomycota</taxon>
        <taxon>Pezizomycotina</taxon>
        <taxon>Sordariomycetes</taxon>
        <taxon>Sordariomycetidae</taxon>
        <taxon>Sordariales</taxon>
        <taxon>Lasiosphaeriaceae</taxon>
        <taxon>Lasiosphaeria</taxon>
    </lineage>
</organism>
<feature type="binding site" evidence="3">
    <location>
        <position position="266"/>
    </location>
    <ligand>
        <name>FAD</name>
        <dbReference type="ChEBI" id="CHEBI:57692"/>
    </ligand>
</feature>
<dbReference type="AlphaFoldDB" id="A0AA39ZQM1"/>
<reference evidence="6" key="1">
    <citation type="submission" date="2023-06" db="EMBL/GenBank/DDBJ databases">
        <title>Genome-scale phylogeny and comparative genomics of the fungal order Sordariales.</title>
        <authorList>
            <consortium name="Lawrence Berkeley National Laboratory"/>
            <person name="Hensen N."/>
            <person name="Bonometti L."/>
            <person name="Westerberg I."/>
            <person name="Brannstrom I.O."/>
            <person name="Guillou S."/>
            <person name="Cros-Aarteil S."/>
            <person name="Calhoun S."/>
            <person name="Haridas S."/>
            <person name="Kuo A."/>
            <person name="Mondo S."/>
            <person name="Pangilinan J."/>
            <person name="Riley R."/>
            <person name="LaButti K."/>
            <person name="Andreopoulos B."/>
            <person name="Lipzen A."/>
            <person name="Chen C."/>
            <person name="Yanf M."/>
            <person name="Daum C."/>
            <person name="Ng V."/>
            <person name="Clum A."/>
            <person name="Steindorff A."/>
            <person name="Ohm R."/>
            <person name="Martin F."/>
            <person name="Silar P."/>
            <person name="Natvig D."/>
            <person name="Lalanne C."/>
            <person name="Gautier V."/>
            <person name="Ament-velasquez S.L."/>
            <person name="Kruys A."/>
            <person name="Hutchinson M.I."/>
            <person name="Powell A.J."/>
            <person name="Barry K."/>
            <person name="Miller A.N."/>
            <person name="Grigoriev I.V."/>
            <person name="Debuchy R."/>
            <person name="Gladieux P."/>
            <person name="Thoren M.H."/>
            <person name="Johannesson H."/>
        </authorList>
    </citation>
    <scope>NUCLEOTIDE SEQUENCE</scope>
    <source>
        <strain evidence="6">SMH2392-1A</strain>
    </source>
</reference>
<dbReference type="SUPFAM" id="SSF51905">
    <property type="entry name" value="FAD/NAD(P)-binding domain"/>
    <property type="match status" value="1"/>
</dbReference>
<dbReference type="InterPro" id="IPR007867">
    <property type="entry name" value="GMC_OxRtase_C"/>
</dbReference>
<name>A0AA39ZQM1_9PEZI</name>
<dbReference type="Gene3D" id="3.30.560.10">
    <property type="entry name" value="Glucose Oxidase, domain 3"/>
    <property type="match status" value="1"/>
</dbReference>
<dbReference type="PANTHER" id="PTHR11552">
    <property type="entry name" value="GLUCOSE-METHANOL-CHOLINE GMC OXIDOREDUCTASE"/>
    <property type="match status" value="1"/>
</dbReference>
<dbReference type="GO" id="GO:0044550">
    <property type="term" value="P:secondary metabolite biosynthetic process"/>
    <property type="evidence" value="ECO:0007669"/>
    <property type="project" value="TreeGrafter"/>
</dbReference>
<dbReference type="GeneID" id="85318792"/>
<dbReference type="PROSITE" id="PS00624">
    <property type="entry name" value="GMC_OXRED_2"/>
    <property type="match status" value="1"/>
</dbReference>
<dbReference type="InterPro" id="IPR036188">
    <property type="entry name" value="FAD/NAD-bd_sf"/>
</dbReference>
<proteinExistence type="inferred from homology"/>
<dbReference type="Pfam" id="PF00732">
    <property type="entry name" value="GMC_oxred_N"/>
    <property type="match status" value="1"/>
</dbReference>
<dbReference type="Proteomes" id="UP001172101">
    <property type="component" value="Unassembled WGS sequence"/>
</dbReference>
<dbReference type="PIRSF" id="PIRSF000137">
    <property type="entry name" value="Alcohol_oxidase"/>
    <property type="match status" value="1"/>
</dbReference>
<evidence type="ECO:0000313" key="7">
    <source>
        <dbReference type="Proteomes" id="UP001172101"/>
    </source>
</evidence>
<dbReference type="GO" id="GO:0050660">
    <property type="term" value="F:flavin adenine dinucleotide binding"/>
    <property type="evidence" value="ECO:0007669"/>
    <property type="project" value="InterPro"/>
</dbReference>
<comment type="cofactor">
    <cofactor evidence="3">
        <name>FAD</name>
        <dbReference type="ChEBI" id="CHEBI:57692"/>
    </cofactor>
</comment>
<feature type="active site" description="Proton acceptor" evidence="2">
    <location>
        <position position="622"/>
    </location>
</feature>
<dbReference type="RefSeq" id="XP_060289422.1">
    <property type="nucleotide sequence ID" value="XM_060435522.1"/>
</dbReference>
<keyword evidence="7" id="KW-1185">Reference proteome</keyword>
<evidence type="ECO:0000256" key="4">
    <source>
        <dbReference type="SAM" id="SignalP"/>
    </source>
</evidence>
<feature type="active site" description="Proton donor" evidence="2">
    <location>
        <position position="579"/>
    </location>
</feature>
<evidence type="ECO:0000259" key="5">
    <source>
        <dbReference type="PROSITE" id="PS00624"/>
    </source>
</evidence>
<feature type="domain" description="Glucose-methanol-choline oxidoreductase N-terminal" evidence="5">
    <location>
        <begin position="318"/>
        <end position="332"/>
    </location>
</feature>
<keyword evidence="3" id="KW-0285">Flavoprotein</keyword>
<dbReference type="SUPFAM" id="SSF54373">
    <property type="entry name" value="FAD-linked reductases, C-terminal domain"/>
    <property type="match status" value="1"/>
</dbReference>
<accession>A0AA39ZQM1</accession>
<comment type="caution">
    <text evidence="6">The sequence shown here is derived from an EMBL/GenBank/DDBJ whole genome shotgun (WGS) entry which is preliminary data.</text>
</comment>
<dbReference type="Pfam" id="PF05199">
    <property type="entry name" value="GMC_oxred_C"/>
    <property type="match status" value="1"/>
</dbReference>
<feature type="chain" id="PRO_5041462493" description="Glucose-methanol-choline oxidoreductase N-terminal domain-containing protein" evidence="4">
    <location>
        <begin position="22"/>
        <end position="650"/>
    </location>
</feature>
<dbReference type="Gene3D" id="3.50.50.60">
    <property type="entry name" value="FAD/NAD(P)-binding domain"/>
    <property type="match status" value="1"/>
</dbReference>
<comment type="similarity">
    <text evidence="1">Belongs to the GMC oxidoreductase family.</text>
</comment>
<gene>
    <name evidence="6" type="ORF">B0T26DRAFT_529321</name>
</gene>
<evidence type="ECO:0000256" key="1">
    <source>
        <dbReference type="ARBA" id="ARBA00010790"/>
    </source>
</evidence>
<feature type="binding site" evidence="3">
    <location>
        <begin position="124"/>
        <end position="127"/>
    </location>
    <ligand>
        <name>FAD</name>
        <dbReference type="ChEBI" id="CHEBI:57692"/>
    </ligand>
</feature>
<dbReference type="GO" id="GO:0016614">
    <property type="term" value="F:oxidoreductase activity, acting on CH-OH group of donors"/>
    <property type="evidence" value="ECO:0007669"/>
    <property type="project" value="InterPro"/>
</dbReference>
<evidence type="ECO:0000313" key="6">
    <source>
        <dbReference type="EMBL" id="KAK0701758.1"/>
    </source>
</evidence>
<dbReference type="PANTHER" id="PTHR11552:SF115">
    <property type="entry name" value="DEHYDROGENASE XPTC-RELATED"/>
    <property type="match status" value="1"/>
</dbReference>
<evidence type="ECO:0000256" key="2">
    <source>
        <dbReference type="PIRSR" id="PIRSR000137-1"/>
    </source>
</evidence>
<sequence>MDLAALATTLLLCAFIPGIDGLHLSPQNVTDLLLPSYDYIIVGGGVAGLVVANRLSKDPNVTVLVLESGQLDCYPDTVTVPGLVGHGWDATQDWNFTTAPQEFLDNAARRYAQGHGVGGGSIINGLVMTRGAKADYDAWEALGNPGWAWRDMLPYFIKSENFTANVDSDVASALHIHPDMSVHGTSGPLQVAYPNFIYNTSNSFLEGLSELGVPLLDDPNAGVSAGAFLSPSSMSAWNQSRSSSRTAYLDSVLNRPNMHLASGQTVTRILIESGEGSGGIAVPPFGHIRRIQGVEFTSSSSSPRRKVTCDREVVLAAGAILSPVLLQISGIGPTAVLDGLNVSVHIDLPGVGQNFQDHAMLTAFYNYTTPGLFSSANLTGATLEEARNEYFNNRTGPWTAPLVSTVAFPSLESLTANWSSILDSVSATPPKKYLPSGPGQHPTVVQGYERQRQLILRFLGRTDVGALEIMADSVGTLTVGIHHPFSRGTVRAISADLLSGGSVARNVLLNPRYCAQPEDCEVLLAGLLFNGRILNTCPMRPLAAQPPPPWNATSGQFGNTEAESILLGAIRRGLTTEFHPAGTTSMLPFDLGGVVSPELRVYGTANLRVVDAGIIPLLPAAHVQAAVYAIAEKAADIIKQENSHQHWGDE</sequence>